<gene>
    <name evidence="2" type="ORF">UFOPK2928_00406</name>
</gene>
<protein>
    <submittedName>
        <fullName evidence="2">Unannotated protein</fullName>
    </submittedName>
</protein>
<evidence type="ECO:0000313" key="2">
    <source>
        <dbReference type="EMBL" id="CAB4775298.1"/>
    </source>
</evidence>
<name>A0A6J6VX24_9ZZZZ</name>
<dbReference type="EMBL" id="CAEZZY010000028">
    <property type="protein sequence ID" value="CAB4775298.1"/>
    <property type="molecule type" value="Genomic_DNA"/>
</dbReference>
<keyword evidence="1" id="KW-0812">Transmembrane</keyword>
<sequence>MKRLFALVGGSLFLVGLPLVLVLTGVKPAAVVSALADAVRVRNQVQLVMQVGLLGLWSTWLWGFGSVVIDIVRTWGVRHDRSIGVISSRYSLLFVVALWSVLFASRPAPVSARSVVSEQVAAVTTSSIQEYLPDSVPLALGSSAVLIAGLLTYVSFLRDKQLRLAPAGSFMTPMSQRSAFTWAELFHRHSEQRSDGLHPVMQVLLSMGDESRQLTDIPNESDRPLVIVPLGITADETVLVALAPGTRFDIVATDIELAKTAARHLIAVAQLASRRDNIRLVVESQSELGGLDLLHDVTPYVAASAMNTVIRIVIDVSQDVHAPGIVAGSNEAVVKICVQSNYPNRLQLGANGWMLMPSEQQLSVFGLTEFETSVVQNLLVESAKPAEENKQQCEAIGADWNVCVRLLGPVDAETRNGIPISFEKSKSLELLAWLTTHRERPTRVAARTALWEISVQDATFNNVVSGLRRGLASGSIGAEQIEFLPKTFTDQLSIHGSVITDVDVLNNAVSLVKVKGDRESWFALIDALDRVRDLPFAGADYLWPDSEGITSNFILSVITGSVMAAEHALQQGDTEGVFWATGQGLKVLHGHEELVALRMRAYGDVGDRAGVNAEWLSYERSLLHDSWSGGVPSARIVELKHELIG</sequence>
<feature type="transmembrane region" description="Helical" evidence="1">
    <location>
        <begin position="90"/>
        <end position="108"/>
    </location>
</feature>
<proteinExistence type="predicted"/>
<accession>A0A6J6VX24</accession>
<keyword evidence="1" id="KW-1133">Transmembrane helix</keyword>
<keyword evidence="1" id="KW-0472">Membrane</keyword>
<organism evidence="2">
    <name type="scientific">freshwater metagenome</name>
    <dbReference type="NCBI Taxonomy" id="449393"/>
    <lineage>
        <taxon>unclassified sequences</taxon>
        <taxon>metagenomes</taxon>
        <taxon>ecological metagenomes</taxon>
    </lineage>
</organism>
<reference evidence="2" key="1">
    <citation type="submission" date="2020-05" db="EMBL/GenBank/DDBJ databases">
        <authorList>
            <person name="Chiriac C."/>
            <person name="Salcher M."/>
            <person name="Ghai R."/>
            <person name="Kavagutti S V."/>
        </authorList>
    </citation>
    <scope>NUCLEOTIDE SEQUENCE</scope>
</reference>
<dbReference type="InterPro" id="IPR036388">
    <property type="entry name" value="WH-like_DNA-bd_sf"/>
</dbReference>
<dbReference type="Gene3D" id="1.10.10.10">
    <property type="entry name" value="Winged helix-like DNA-binding domain superfamily/Winged helix DNA-binding domain"/>
    <property type="match status" value="1"/>
</dbReference>
<feature type="transmembrane region" description="Helical" evidence="1">
    <location>
        <begin position="47"/>
        <end position="69"/>
    </location>
</feature>
<dbReference type="AlphaFoldDB" id="A0A6J6VX24"/>
<evidence type="ECO:0000256" key="1">
    <source>
        <dbReference type="SAM" id="Phobius"/>
    </source>
</evidence>
<feature type="transmembrane region" description="Helical" evidence="1">
    <location>
        <begin position="136"/>
        <end position="156"/>
    </location>
</feature>